<gene>
    <name evidence="6" type="primary">esaR</name>
    <name evidence="6" type="ORF">PFL603g_03976</name>
</gene>
<dbReference type="GO" id="GO:0006355">
    <property type="term" value="P:regulation of DNA-templated transcription"/>
    <property type="evidence" value="ECO:0007669"/>
    <property type="project" value="InterPro"/>
</dbReference>
<keyword evidence="3" id="KW-0804">Transcription</keyword>
<dbReference type="PANTHER" id="PTHR44688">
    <property type="entry name" value="DNA-BINDING TRANSCRIPTIONAL ACTIVATOR DEVR_DOSR"/>
    <property type="match status" value="1"/>
</dbReference>
<dbReference type="InterPro" id="IPR036388">
    <property type="entry name" value="WH-like_DNA-bd_sf"/>
</dbReference>
<evidence type="ECO:0000256" key="4">
    <source>
        <dbReference type="SAM" id="MobiDB-lite"/>
    </source>
</evidence>
<keyword evidence="2" id="KW-0238">DNA-binding</keyword>
<dbReference type="InterPro" id="IPR000792">
    <property type="entry name" value="Tscrpt_reg_LuxR_C"/>
</dbReference>
<dbReference type="PATRIC" id="fig|294.195.peg.4250"/>
<feature type="region of interest" description="Disordered" evidence="4">
    <location>
        <begin position="1"/>
        <end position="25"/>
    </location>
</feature>
<dbReference type="CDD" id="cd06170">
    <property type="entry name" value="LuxR_C_like"/>
    <property type="match status" value="1"/>
</dbReference>
<name>A0A109KR21_PSEFL</name>
<dbReference type="PANTHER" id="PTHR44688:SF16">
    <property type="entry name" value="DNA-BINDING TRANSCRIPTIONAL ACTIVATOR DEVR_DOSR"/>
    <property type="match status" value="1"/>
</dbReference>
<dbReference type="PROSITE" id="PS00622">
    <property type="entry name" value="HTH_LUXR_1"/>
    <property type="match status" value="1"/>
</dbReference>
<dbReference type="PRINTS" id="PR00038">
    <property type="entry name" value="HTHLUXR"/>
</dbReference>
<dbReference type="Proteomes" id="UP000063434">
    <property type="component" value="Unassembled WGS sequence"/>
</dbReference>
<evidence type="ECO:0000313" key="6">
    <source>
        <dbReference type="EMBL" id="KWV73863.1"/>
    </source>
</evidence>
<dbReference type="InterPro" id="IPR016032">
    <property type="entry name" value="Sig_transdc_resp-reg_C-effctor"/>
</dbReference>
<reference evidence="6 7" key="1">
    <citation type="submission" date="2015-05" db="EMBL/GenBank/DDBJ databases">
        <title>A genomic and transcriptomic approach to investigate the blue pigment phenotype in Pseudomonas fluorescens.</title>
        <authorList>
            <person name="Andreani N.A."/>
            <person name="Cardazzo B."/>
        </authorList>
    </citation>
    <scope>NUCLEOTIDE SEQUENCE [LARGE SCALE GENOMIC DNA]</scope>
    <source>
        <strain evidence="6 7">Ps_40</strain>
    </source>
</reference>
<dbReference type="GO" id="GO:0003677">
    <property type="term" value="F:DNA binding"/>
    <property type="evidence" value="ECO:0007669"/>
    <property type="project" value="UniProtKB-KW"/>
</dbReference>
<dbReference type="InterPro" id="IPR036693">
    <property type="entry name" value="TF_LuxR_autoind-bd_dom_sf"/>
</dbReference>
<feature type="domain" description="HTH luxR-type" evidence="5">
    <location>
        <begin position="176"/>
        <end position="241"/>
    </location>
</feature>
<dbReference type="Gene3D" id="3.30.450.80">
    <property type="entry name" value="Transcription factor LuxR-like, autoinducer-binding domain"/>
    <property type="match status" value="1"/>
</dbReference>
<dbReference type="AlphaFoldDB" id="A0A109KR21"/>
<proteinExistence type="predicted"/>
<dbReference type="SMART" id="SM00421">
    <property type="entry name" value="HTH_LUXR"/>
    <property type="match status" value="1"/>
</dbReference>
<keyword evidence="1" id="KW-0805">Transcription regulation</keyword>
<dbReference type="EMBL" id="LCYC01000048">
    <property type="protein sequence ID" value="KWV73863.1"/>
    <property type="molecule type" value="Genomic_DNA"/>
</dbReference>
<sequence length="247" mass="27649">MLDRVECSRKIPVGPNAQPDKKSPMLPEEMRRLLDAELSRRGLGHFEVYQCGPPMDQAQIVSNYPEAMEPSDTADDFYRRGELVSLTRTRIKPFFWSDEHLLAVADEAVPVPGPYKPVGEGASFIVHGNRGFYSVLNLCSFGEDQQFRETVLAHQSELQMLLVSMYDEALEDHAAPVAQQTVLTPRETEVLSWVSLGKTYNEVGLLTSMTSHTVKFHMKNIFGKLQVTNGKSAIGKALQLGYIRHPA</sequence>
<dbReference type="PROSITE" id="PS50043">
    <property type="entry name" value="HTH_LUXR_2"/>
    <property type="match status" value="1"/>
</dbReference>
<dbReference type="SUPFAM" id="SSF46894">
    <property type="entry name" value="C-terminal effector domain of the bipartite response regulators"/>
    <property type="match status" value="1"/>
</dbReference>
<evidence type="ECO:0000256" key="3">
    <source>
        <dbReference type="ARBA" id="ARBA00023163"/>
    </source>
</evidence>
<evidence type="ECO:0000313" key="7">
    <source>
        <dbReference type="Proteomes" id="UP000063434"/>
    </source>
</evidence>
<accession>A0A109KR21</accession>
<dbReference type="Gene3D" id="1.10.10.10">
    <property type="entry name" value="Winged helix-like DNA-binding domain superfamily/Winged helix DNA-binding domain"/>
    <property type="match status" value="1"/>
</dbReference>
<dbReference type="SUPFAM" id="SSF75516">
    <property type="entry name" value="Pheromone-binding domain of LuxR-like quorum-sensing transcription factors"/>
    <property type="match status" value="1"/>
</dbReference>
<protein>
    <submittedName>
        <fullName evidence="6">Transcriptional activator protein EsaR</fullName>
    </submittedName>
</protein>
<evidence type="ECO:0000256" key="1">
    <source>
        <dbReference type="ARBA" id="ARBA00023015"/>
    </source>
</evidence>
<dbReference type="Pfam" id="PF03472">
    <property type="entry name" value="Autoind_bind"/>
    <property type="match status" value="1"/>
</dbReference>
<comment type="caution">
    <text evidence="6">The sequence shown here is derived from an EMBL/GenBank/DDBJ whole genome shotgun (WGS) entry which is preliminary data.</text>
</comment>
<organism evidence="6 7">
    <name type="scientific">Pseudomonas fluorescens</name>
    <dbReference type="NCBI Taxonomy" id="294"/>
    <lineage>
        <taxon>Bacteria</taxon>
        <taxon>Pseudomonadati</taxon>
        <taxon>Pseudomonadota</taxon>
        <taxon>Gammaproteobacteria</taxon>
        <taxon>Pseudomonadales</taxon>
        <taxon>Pseudomonadaceae</taxon>
        <taxon>Pseudomonas</taxon>
    </lineage>
</organism>
<dbReference type="InterPro" id="IPR005143">
    <property type="entry name" value="TF_LuxR_autoind-bd_dom"/>
</dbReference>
<evidence type="ECO:0000259" key="5">
    <source>
        <dbReference type="PROSITE" id="PS50043"/>
    </source>
</evidence>
<dbReference type="Pfam" id="PF00196">
    <property type="entry name" value="GerE"/>
    <property type="match status" value="1"/>
</dbReference>
<evidence type="ECO:0000256" key="2">
    <source>
        <dbReference type="ARBA" id="ARBA00023125"/>
    </source>
</evidence>